<sequence length="69" mass="7439">MMAARGRTPTDEELADARRSARLAATQGFPPGVCPYDPRDPGQSVLARVWAQAYTTAKDSDADDGENSR</sequence>
<dbReference type="Proteomes" id="UP001501251">
    <property type="component" value="Unassembled WGS sequence"/>
</dbReference>
<dbReference type="RefSeq" id="WP_344923125.1">
    <property type="nucleotide sequence ID" value="NZ_BAABAQ010000020.1"/>
</dbReference>
<protein>
    <submittedName>
        <fullName evidence="2">Uncharacterized protein</fullName>
    </submittedName>
</protein>
<feature type="region of interest" description="Disordered" evidence="1">
    <location>
        <begin position="1"/>
        <end position="40"/>
    </location>
</feature>
<evidence type="ECO:0000256" key="1">
    <source>
        <dbReference type="SAM" id="MobiDB-lite"/>
    </source>
</evidence>
<name>A0ABP8BKV5_9ACTN</name>
<comment type="caution">
    <text evidence="2">The sequence shown here is derived from an EMBL/GenBank/DDBJ whole genome shotgun (WGS) entry which is preliminary data.</text>
</comment>
<reference evidence="3" key="1">
    <citation type="journal article" date="2019" name="Int. J. Syst. Evol. Microbiol.">
        <title>The Global Catalogue of Microorganisms (GCM) 10K type strain sequencing project: providing services to taxonomists for standard genome sequencing and annotation.</title>
        <authorList>
            <consortium name="The Broad Institute Genomics Platform"/>
            <consortium name="The Broad Institute Genome Sequencing Center for Infectious Disease"/>
            <person name="Wu L."/>
            <person name="Ma J."/>
        </authorList>
    </citation>
    <scope>NUCLEOTIDE SEQUENCE [LARGE SCALE GENOMIC DNA]</scope>
    <source>
        <strain evidence="3">JCM 17388</strain>
    </source>
</reference>
<proteinExistence type="predicted"/>
<keyword evidence="3" id="KW-1185">Reference proteome</keyword>
<evidence type="ECO:0000313" key="3">
    <source>
        <dbReference type="Proteomes" id="UP001501251"/>
    </source>
</evidence>
<evidence type="ECO:0000313" key="2">
    <source>
        <dbReference type="EMBL" id="GAA4209249.1"/>
    </source>
</evidence>
<gene>
    <name evidence="2" type="ORF">GCM10022252_75480</name>
</gene>
<dbReference type="EMBL" id="BAABAQ010000020">
    <property type="protein sequence ID" value="GAA4209249.1"/>
    <property type="molecule type" value="Genomic_DNA"/>
</dbReference>
<organism evidence="2 3">
    <name type="scientific">Streptosporangium oxazolinicum</name>
    <dbReference type="NCBI Taxonomy" id="909287"/>
    <lineage>
        <taxon>Bacteria</taxon>
        <taxon>Bacillati</taxon>
        <taxon>Actinomycetota</taxon>
        <taxon>Actinomycetes</taxon>
        <taxon>Streptosporangiales</taxon>
        <taxon>Streptosporangiaceae</taxon>
        <taxon>Streptosporangium</taxon>
    </lineage>
</organism>
<accession>A0ABP8BKV5</accession>